<dbReference type="SFLD" id="SFLDG01212">
    <property type="entry name" value="Phytoene_synthase_like"/>
    <property type="match status" value="1"/>
</dbReference>
<dbReference type="CDD" id="cd00683">
    <property type="entry name" value="Trans_IPPS_HH"/>
    <property type="match status" value="1"/>
</dbReference>
<accession>A0ABT1C526</accession>
<dbReference type="InterPro" id="IPR019845">
    <property type="entry name" value="Squalene/phytoene_synthase_CS"/>
</dbReference>
<dbReference type="InterPro" id="IPR033904">
    <property type="entry name" value="Trans_IPPS_HH"/>
</dbReference>
<keyword evidence="1" id="KW-0808">Transferase</keyword>
<dbReference type="SFLD" id="SFLDG01018">
    <property type="entry name" value="Squalene/Phytoene_Synthase_Lik"/>
    <property type="match status" value="1"/>
</dbReference>
<gene>
    <name evidence="3" type="ORF">NGM99_09045</name>
</gene>
<comment type="caution">
    <text evidence="3">The sequence shown here is derived from an EMBL/GenBank/DDBJ whole genome shotgun (WGS) entry which is preliminary data.</text>
</comment>
<name>A0ABT1C526_9HYPH</name>
<dbReference type="EMBL" id="JAMXQS010000004">
    <property type="protein sequence ID" value="MCO6049938.1"/>
    <property type="molecule type" value="Genomic_DNA"/>
</dbReference>
<keyword evidence="2" id="KW-1133">Transmembrane helix</keyword>
<dbReference type="PROSITE" id="PS01044">
    <property type="entry name" value="SQUALEN_PHYTOEN_SYN_1"/>
    <property type="match status" value="1"/>
</dbReference>
<dbReference type="InterPro" id="IPR044843">
    <property type="entry name" value="Trans_IPPS_bact-type"/>
</dbReference>
<proteinExistence type="predicted"/>
<keyword evidence="2" id="KW-0472">Membrane</keyword>
<dbReference type="InterPro" id="IPR008949">
    <property type="entry name" value="Isoprenoid_synthase_dom_sf"/>
</dbReference>
<protein>
    <submittedName>
        <fullName evidence="3">Phytoene/squalene synthase family protein</fullName>
    </submittedName>
</protein>
<evidence type="ECO:0000313" key="4">
    <source>
        <dbReference type="Proteomes" id="UP001205906"/>
    </source>
</evidence>
<dbReference type="InterPro" id="IPR002060">
    <property type="entry name" value="Squ/phyt_synthse"/>
</dbReference>
<dbReference type="RefSeq" id="WP_252818141.1">
    <property type="nucleotide sequence ID" value="NZ_JAMXQS010000004.1"/>
</dbReference>
<feature type="transmembrane region" description="Helical" evidence="2">
    <location>
        <begin position="129"/>
        <end position="148"/>
    </location>
</feature>
<organism evidence="3 4">
    <name type="scientific">Mesorhizobium liriopis</name>
    <dbReference type="NCBI Taxonomy" id="2953882"/>
    <lineage>
        <taxon>Bacteria</taxon>
        <taxon>Pseudomonadati</taxon>
        <taxon>Pseudomonadota</taxon>
        <taxon>Alphaproteobacteria</taxon>
        <taxon>Hyphomicrobiales</taxon>
        <taxon>Phyllobacteriaceae</taxon>
        <taxon>Mesorhizobium</taxon>
    </lineage>
</organism>
<reference evidence="3 4" key="1">
    <citation type="submission" date="2022-06" db="EMBL/GenBank/DDBJ databases">
        <title>Mesorhizobium sp. strain RP14 Genome sequencing and assembly.</title>
        <authorList>
            <person name="Kim I."/>
        </authorList>
    </citation>
    <scope>NUCLEOTIDE SEQUENCE [LARGE SCALE GENOMIC DNA]</scope>
    <source>
        <strain evidence="4">RP14(2022)</strain>
    </source>
</reference>
<evidence type="ECO:0000313" key="3">
    <source>
        <dbReference type="EMBL" id="MCO6049938.1"/>
    </source>
</evidence>
<dbReference type="Gene3D" id="1.10.600.10">
    <property type="entry name" value="Farnesyl Diphosphate Synthase"/>
    <property type="match status" value="1"/>
</dbReference>
<dbReference type="SUPFAM" id="SSF48576">
    <property type="entry name" value="Terpenoid synthases"/>
    <property type="match status" value="1"/>
</dbReference>
<keyword evidence="2" id="KW-0812">Transmembrane</keyword>
<dbReference type="Pfam" id="PF00494">
    <property type="entry name" value="SQS_PSY"/>
    <property type="match status" value="1"/>
</dbReference>
<evidence type="ECO:0000256" key="1">
    <source>
        <dbReference type="ARBA" id="ARBA00022679"/>
    </source>
</evidence>
<dbReference type="Proteomes" id="UP001205906">
    <property type="component" value="Unassembled WGS sequence"/>
</dbReference>
<dbReference type="PROSITE" id="PS01045">
    <property type="entry name" value="SQUALEN_PHYTOEN_SYN_2"/>
    <property type="match status" value="1"/>
</dbReference>
<evidence type="ECO:0000256" key="2">
    <source>
        <dbReference type="SAM" id="Phobius"/>
    </source>
</evidence>
<dbReference type="SFLD" id="SFLDS00005">
    <property type="entry name" value="Isoprenoid_Synthase_Type_I"/>
    <property type="match status" value="1"/>
</dbReference>
<keyword evidence="4" id="KW-1185">Reference proteome</keyword>
<sequence length="307" mass="33353">MSDALQAYADASIAKGSQSFAAASRLFDEETRRDVAKLYAWCRHCDDVVDGQELGHGRIEQAASPLERLAGLELQTHAALGENRAVHPAFQCLADVTKRHGIAVARAFDHLAGFRMDVEDRRFRTLDELLLYCYGVAGVVGVMMAQVMGARDPATLDRACDLGLAFQLTNIARDIVDDAQLGRIYLPLDWLDEAGIPIDAVADPINRTKLASLAKRLVEAAEPYYDSAARGIADLPLRAAWAIAAARGIYRAIGRKVVARGPSAWDSRVSTSRSEKLGVLSSGGLLALRSRMAGSELRSPALWRRPV</sequence>
<dbReference type="PANTHER" id="PTHR31480">
    <property type="entry name" value="BIFUNCTIONAL LYCOPENE CYCLASE/PHYTOENE SYNTHASE"/>
    <property type="match status" value="1"/>
</dbReference>